<dbReference type="Proteomes" id="UP001142592">
    <property type="component" value="Unassembled WGS sequence"/>
</dbReference>
<dbReference type="GO" id="GO:0006355">
    <property type="term" value="P:regulation of DNA-templated transcription"/>
    <property type="evidence" value="ECO:0007669"/>
    <property type="project" value="InterPro"/>
</dbReference>
<feature type="domain" description="HTH luxR-type" evidence="1">
    <location>
        <begin position="18"/>
        <end position="68"/>
    </location>
</feature>
<evidence type="ECO:0000313" key="2">
    <source>
        <dbReference type="EMBL" id="MCX3266521.1"/>
    </source>
</evidence>
<protein>
    <submittedName>
        <fullName evidence="2">LuxR C-terminal-related transcriptional regulator</fullName>
    </submittedName>
</protein>
<dbReference type="Gene3D" id="1.10.10.10">
    <property type="entry name" value="Winged helix-like DNA-binding domain superfamily/Winged helix DNA-binding domain"/>
    <property type="match status" value="1"/>
</dbReference>
<dbReference type="InterPro" id="IPR000792">
    <property type="entry name" value="Tscrpt_reg_LuxR_C"/>
</dbReference>
<accession>A0A9X3DG88</accession>
<dbReference type="AlphaFoldDB" id="A0A9X3DG88"/>
<evidence type="ECO:0000259" key="1">
    <source>
        <dbReference type="Pfam" id="PF00196"/>
    </source>
</evidence>
<sequence>MNKERPISGYIMGMDDYEIKMIKLIADGFTHIEIGEKLNLKTSKVLNLRKNLISKTRTKNIASLISFAYKYGILKV</sequence>
<dbReference type="InterPro" id="IPR036388">
    <property type="entry name" value="WH-like_DNA-bd_sf"/>
</dbReference>
<dbReference type="EMBL" id="JAPJUH010000005">
    <property type="protein sequence ID" value="MCX3266521.1"/>
    <property type="molecule type" value="Genomic_DNA"/>
</dbReference>
<proteinExistence type="predicted"/>
<dbReference type="SUPFAM" id="SSF46894">
    <property type="entry name" value="C-terminal effector domain of the bipartite response regulators"/>
    <property type="match status" value="1"/>
</dbReference>
<comment type="caution">
    <text evidence="2">The sequence shown here is derived from an EMBL/GenBank/DDBJ whole genome shotgun (WGS) entry which is preliminary data.</text>
</comment>
<name>A0A9X3DG88_9SPHI</name>
<evidence type="ECO:0000313" key="3">
    <source>
        <dbReference type="Proteomes" id="UP001142592"/>
    </source>
</evidence>
<keyword evidence="3" id="KW-1185">Reference proteome</keyword>
<dbReference type="InterPro" id="IPR016032">
    <property type="entry name" value="Sig_transdc_resp-reg_C-effctor"/>
</dbReference>
<reference evidence="2" key="1">
    <citation type="submission" date="2022-11" db="EMBL/GenBank/DDBJ databases">
        <authorList>
            <person name="Graham C."/>
            <person name="Newman J.D."/>
        </authorList>
    </citation>
    <scope>NUCLEOTIDE SEQUENCE</scope>
    <source>
        <strain evidence="2">DSM 19486</strain>
    </source>
</reference>
<dbReference type="Pfam" id="PF00196">
    <property type="entry name" value="GerE"/>
    <property type="match status" value="1"/>
</dbReference>
<dbReference type="GO" id="GO:0003677">
    <property type="term" value="F:DNA binding"/>
    <property type="evidence" value="ECO:0007669"/>
    <property type="project" value="InterPro"/>
</dbReference>
<organism evidence="2 3">
    <name type="scientific">Pedobacter agri</name>
    <dbReference type="NCBI Taxonomy" id="454586"/>
    <lineage>
        <taxon>Bacteria</taxon>
        <taxon>Pseudomonadati</taxon>
        <taxon>Bacteroidota</taxon>
        <taxon>Sphingobacteriia</taxon>
        <taxon>Sphingobacteriales</taxon>
        <taxon>Sphingobacteriaceae</taxon>
        <taxon>Pedobacter</taxon>
    </lineage>
</organism>
<gene>
    <name evidence="2" type="ORF">OQZ29_17315</name>
</gene>
<dbReference type="RefSeq" id="WP_116167771.1">
    <property type="nucleotide sequence ID" value="NZ_JAPJUH010000005.1"/>
</dbReference>